<evidence type="ECO:0000313" key="2">
    <source>
        <dbReference type="Proteomes" id="UP000444401"/>
    </source>
</evidence>
<name>A0ABW9UW04_9SPHN</name>
<protein>
    <submittedName>
        <fullName evidence="1">Uncharacterized protein</fullName>
    </submittedName>
</protein>
<evidence type="ECO:0000313" key="1">
    <source>
        <dbReference type="EMBL" id="MXO69041.1"/>
    </source>
</evidence>
<comment type="caution">
    <text evidence="1">The sequence shown here is derived from an EMBL/GenBank/DDBJ whole genome shotgun (WGS) entry which is preliminary data.</text>
</comment>
<dbReference type="EMBL" id="WTYO01000003">
    <property type="protein sequence ID" value="MXO69041.1"/>
    <property type="molecule type" value="Genomic_DNA"/>
</dbReference>
<keyword evidence="2" id="KW-1185">Reference proteome</keyword>
<dbReference type="Proteomes" id="UP000444401">
    <property type="component" value="Unassembled WGS sequence"/>
</dbReference>
<proteinExistence type="predicted"/>
<gene>
    <name evidence="1" type="ORF">GRI72_09410</name>
</gene>
<dbReference type="RefSeq" id="WP_160733631.1">
    <property type="nucleotide sequence ID" value="NZ_WTYO01000003.1"/>
</dbReference>
<organism evidence="1 2">
    <name type="scientific">Pelagerythrobacter marinus</name>
    <dbReference type="NCBI Taxonomy" id="538382"/>
    <lineage>
        <taxon>Bacteria</taxon>
        <taxon>Pseudomonadati</taxon>
        <taxon>Pseudomonadota</taxon>
        <taxon>Alphaproteobacteria</taxon>
        <taxon>Sphingomonadales</taxon>
        <taxon>Erythrobacteraceae</taxon>
        <taxon>Pelagerythrobacter</taxon>
    </lineage>
</organism>
<accession>A0ABW9UW04</accession>
<reference evidence="1 2" key="1">
    <citation type="submission" date="2019-12" db="EMBL/GenBank/DDBJ databases">
        <title>Genomic-based taxomic classification of the family Erythrobacteraceae.</title>
        <authorList>
            <person name="Xu L."/>
        </authorList>
    </citation>
    <scope>NUCLEOTIDE SEQUENCE [LARGE SCALE GENOMIC DNA]</scope>
    <source>
        <strain evidence="1 2">H32</strain>
    </source>
</reference>
<sequence>MSNANENTKTKNRPTHVLKALRKAGSKEAYFEQLGIGFSREEGKGFYLKLTGQQVISGGLYLFPIEEKPAQAGAGQ</sequence>